<dbReference type="InterPro" id="IPR050555">
    <property type="entry name" value="Bact_Solute-Bind_Prot2"/>
</dbReference>
<dbReference type="AlphaFoldDB" id="A0A6N6VUV7"/>
<proteinExistence type="inferred from homology"/>
<dbReference type="GO" id="GO:0030288">
    <property type="term" value="C:outer membrane-bounded periplasmic space"/>
    <property type="evidence" value="ECO:0007669"/>
    <property type="project" value="TreeGrafter"/>
</dbReference>
<gene>
    <name evidence="4" type="ORF">GCL60_00195</name>
</gene>
<organism evidence="4 5">
    <name type="scientific">Silvanigrella paludirubra</name>
    <dbReference type="NCBI Taxonomy" id="2499159"/>
    <lineage>
        <taxon>Bacteria</taxon>
        <taxon>Pseudomonadati</taxon>
        <taxon>Bdellovibrionota</taxon>
        <taxon>Oligoflexia</taxon>
        <taxon>Silvanigrellales</taxon>
        <taxon>Silvanigrellaceae</taxon>
        <taxon>Silvanigrella</taxon>
    </lineage>
</organism>
<dbReference type="SUPFAM" id="SSF53822">
    <property type="entry name" value="Periplasmic binding protein-like I"/>
    <property type="match status" value="1"/>
</dbReference>
<reference evidence="4 5" key="1">
    <citation type="submission" date="2019-10" db="EMBL/GenBank/DDBJ databases">
        <title>New species of Slilvanegrellaceae.</title>
        <authorList>
            <person name="Pitt A."/>
            <person name="Hahn M.W."/>
        </authorList>
    </citation>
    <scope>NUCLEOTIDE SEQUENCE [LARGE SCALE GENOMIC DNA]</scope>
    <source>
        <strain evidence="4 5">SP-Ram-0.45-NSY-1</strain>
    </source>
</reference>
<sequence length="323" mass="34841">MFHKKYISSKIIFSNLIISTFFISMNSYSNETKKNKDIKIAVVTHGESSDAYWTAVKKGVDAAGKNLGIHVSYQAPNQFDGIAMSRMIDAAIAAKVDGLVVSIPDANALSKSIKSAVAAGIPVVTIDAGKEEGEKLGAKFFVGGSSNFDSGKQAGIKMAQAGVKKAICINHEVGNHNLDERCEGFAKGLGKNVSIVSVNLDPTETSKRVSVYLDTHKDINGIITLGPVPAITILKILKQKKILNKYIFGTFDLSSEILNAISKDEILFGIDSQQYLMGYLPVTLLAQNAMYGTLPVSNIYTGPNFITKTDSEKILELSKKGLR</sequence>
<protein>
    <submittedName>
        <fullName evidence="4">Substrate-binding domain-containing protein</fullName>
    </submittedName>
</protein>
<accession>A0A6N6VUV7</accession>
<evidence type="ECO:0000256" key="2">
    <source>
        <dbReference type="ARBA" id="ARBA00007639"/>
    </source>
</evidence>
<dbReference type="RefSeq" id="WP_153417884.1">
    <property type="nucleotide sequence ID" value="NZ_WFLM01000001.1"/>
</dbReference>
<evidence type="ECO:0000313" key="4">
    <source>
        <dbReference type="EMBL" id="KAB8040370.1"/>
    </source>
</evidence>
<dbReference type="PANTHER" id="PTHR30036:SF7">
    <property type="entry name" value="ABC TRANSPORTER PERIPLASMIC-BINDING PROTEIN YPHF"/>
    <property type="match status" value="1"/>
</dbReference>
<comment type="caution">
    <text evidence="4">The sequence shown here is derived from an EMBL/GenBank/DDBJ whole genome shotgun (WGS) entry which is preliminary data.</text>
</comment>
<dbReference type="GO" id="GO:0030246">
    <property type="term" value="F:carbohydrate binding"/>
    <property type="evidence" value="ECO:0007669"/>
    <property type="project" value="TreeGrafter"/>
</dbReference>
<comment type="subcellular location">
    <subcellularLocation>
        <location evidence="1">Cell envelope</location>
    </subcellularLocation>
</comment>
<dbReference type="PANTHER" id="PTHR30036">
    <property type="entry name" value="D-XYLOSE-BINDING PERIPLASMIC PROTEIN"/>
    <property type="match status" value="1"/>
</dbReference>
<dbReference type="Gene3D" id="3.40.50.2300">
    <property type="match status" value="2"/>
</dbReference>
<evidence type="ECO:0000313" key="5">
    <source>
        <dbReference type="Proteomes" id="UP000437748"/>
    </source>
</evidence>
<dbReference type="Pfam" id="PF13407">
    <property type="entry name" value="Peripla_BP_4"/>
    <property type="match status" value="1"/>
</dbReference>
<dbReference type="OrthoDB" id="257716at2"/>
<name>A0A6N6VUV7_9BACT</name>
<keyword evidence="5" id="KW-1185">Reference proteome</keyword>
<evidence type="ECO:0000256" key="1">
    <source>
        <dbReference type="ARBA" id="ARBA00004196"/>
    </source>
</evidence>
<evidence type="ECO:0000259" key="3">
    <source>
        <dbReference type="Pfam" id="PF13407"/>
    </source>
</evidence>
<dbReference type="EMBL" id="WFLM01000001">
    <property type="protein sequence ID" value="KAB8040370.1"/>
    <property type="molecule type" value="Genomic_DNA"/>
</dbReference>
<feature type="domain" description="Periplasmic binding protein" evidence="3">
    <location>
        <begin position="40"/>
        <end position="289"/>
    </location>
</feature>
<dbReference type="CDD" id="cd06312">
    <property type="entry name" value="PBP1_ABC_sugar_binding-like"/>
    <property type="match status" value="1"/>
</dbReference>
<dbReference type="Proteomes" id="UP000437748">
    <property type="component" value="Unassembled WGS sequence"/>
</dbReference>
<comment type="similarity">
    <text evidence="2">Belongs to the bacterial solute-binding protein 2 family.</text>
</comment>
<dbReference type="InterPro" id="IPR028082">
    <property type="entry name" value="Peripla_BP_I"/>
</dbReference>
<dbReference type="InterPro" id="IPR025997">
    <property type="entry name" value="SBP_2_dom"/>
</dbReference>